<comment type="subunit">
    <text evidence="5">Forms a complex with TatA.</text>
</comment>
<evidence type="ECO:0000313" key="6">
    <source>
        <dbReference type="EMBL" id="TRM11974.1"/>
    </source>
</evidence>
<dbReference type="RefSeq" id="WP_142791009.1">
    <property type="nucleotide sequence ID" value="NZ_VJMZ01000001.1"/>
</dbReference>
<feature type="transmembrane region" description="Helical" evidence="5">
    <location>
        <begin position="156"/>
        <end position="182"/>
    </location>
</feature>
<evidence type="ECO:0000313" key="7">
    <source>
        <dbReference type="Proteomes" id="UP000319280"/>
    </source>
</evidence>
<dbReference type="InterPro" id="IPR002033">
    <property type="entry name" value="TatC"/>
</dbReference>
<feature type="transmembrane region" description="Helical" evidence="5">
    <location>
        <begin position="25"/>
        <end position="47"/>
    </location>
</feature>
<proteinExistence type="inferred from homology"/>
<keyword evidence="2 5" id="KW-0812">Transmembrane</keyword>
<keyword evidence="4 5" id="KW-0472">Membrane</keyword>
<dbReference type="Pfam" id="PF00902">
    <property type="entry name" value="TatC"/>
    <property type="match status" value="1"/>
</dbReference>
<dbReference type="NCBIfam" id="TIGR00945">
    <property type="entry name" value="tatC"/>
    <property type="match status" value="1"/>
</dbReference>
<feature type="transmembrane region" description="Helical" evidence="5">
    <location>
        <begin position="112"/>
        <end position="136"/>
    </location>
</feature>
<dbReference type="AlphaFoldDB" id="A0A549YJD6"/>
<dbReference type="GO" id="GO:0033281">
    <property type="term" value="C:TAT protein transport complex"/>
    <property type="evidence" value="ECO:0007669"/>
    <property type="project" value="UniProtKB-UniRule"/>
</dbReference>
<dbReference type="GO" id="GO:0009977">
    <property type="term" value="F:proton motive force dependent protein transmembrane transporter activity"/>
    <property type="evidence" value="ECO:0007669"/>
    <property type="project" value="TreeGrafter"/>
</dbReference>
<evidence type="ECO:0000256" key="4">
    <source>
        <dbReference type="ARBA" id="ARBA00023136"/>
    </source>
</evidence>
<keyword evidence="5" id="KW-0813">Transport</keyword>
<dbReference type="PANTHER" id="PTHR30371:SF4">
    <property type="entry name" value="SEC-INDEPENDENT PROTEIN TRANSLOCASE PROTEIN TATCD"/>
    <property type="match status" value="1"/>
</dbReference>
<name>A0A549YJD6_9BACI</name>
<sequence>MSQKANLIDEEMNIMAHLSELRSRLIKTAVFFILSFIISFIFAKDIYKFFENDIDFVLNITSPGDTIWIFLTISGLMAIAATIPVLCYQLWSFAKPGLKRSEKKVYLSYIPAVFLLFVLGLIFGYFMFIELILPFLLSLNDGLFHELFTVDKYFRFMLRAVLPFAIIFEIPVIAMFLTSIGIITPKSMRKMRKYAYFVLLVVGAFMTPPDIVLQISVAIPLFLLYEISIYASTFVYRKKLRKHREFMEET</sequence>
<comment type="caution">
    <text evidence="6">The sequence shown here is derived from an EMBL/GenBank/DDBJ whole genome shotgun (WGS) entry which is preliminary data.</text>
</comment>
<keyword evidence="5" id="KW-0811">Translocation</keyword>
<evidence type="ECO:0000256" key="3">
    <source>
        <dbReference type="ARBA" id="ARBA00022989"/>
    </source>
</evidence>
<reference evidence="6 7" key="1">
    <citation type="submission" date="2019-07" db="EMBL/GenBank/DDBJ databases">
        <title>Genomic analysis of Lentibacillus sp. NKC851-2.</title>
        <authorList>
            <person name="Oh Y.J."/>
        </authorList>
    </citation>
    <scope>NUCLEOTIDE SEQUENCE [LARGE SCALE GENOMIC DNA]</scope>
    <source>
        <strain evidence="6 7">NKC851-2</strain>
    </source>
</reference>
<feature type="transmembrane region" description="Helical" evidence="5">
    <location>
        <begin position="194"/>
        <end position="211"/>
    </location>
</feature>
<gene>
    <name evidence="5 6" type="primary">tatC</name>
    <name evidence="6" type="ORF">FH966_09915</name>
</gene>
<comment type="subcellular location">
    <subcellularLocation>
        <location evidence="5">Cell membrane</location>
        <topology evidence="5">Multi-pass membrane protein</topology>
    </subcellularLocation>
    <subcellularLocation>
        <location evidence="1">Membrane</location>
        <topology evidence="1">Multi-pass membrane protein</topology>
    </subcellularLocation>
</comment>
<dbReference type="GO" id="GO:0065002">
    <property type="term" value="P:intracellular protein transmembrane transport"/>
    <property type="evidence" value="ECO:0007669"/>
    <property type="project" value="TreeGrafter"/>
</dbReference>
<organism evidence="6 7">
    <name type="scientific">Lentibacillus cibarius</name>
    <dbReference type="NCBI Taxonomy" id="2583219"/>
    <lineage>
        <taxon>Bacteria</taxon>
        <taxon>Bacillati</taxon>
        <taxon>Bacillota</taxon>
        <taxon>Bacilli</taxon>
        <taxon>Bacillales</taxon>
        <taxon>Bacillaceae</taxon>
        <taxon>Lentibacillus</taxon>
    </lineage>
</organism>
<dbReference type="GO" id="GO:0043953">
    <property type="term" value="P:protein transport by the Tat complex"/>
    <property type="evidence" value="ECO:0007669"/>
    <property type="project" value="UniProtKB-UniRule"/>
</dbReference>
<keyword evidence="5" id="KW-1003">Cell membrane</keyword>
<dbReference type="HAMAP" id="MF_00902">
    <property type="entry name" value="TatC"/>
    <property type="match status" value="1"/>
</dbReference>
<evidence type="ECO:0000256" key="1">
    <source>
        <dbReference type="ARBA" id="ARBA00004141"/>
    </source>
</evidence>
<dbReference type="PANTHER" id="PTHR30371">
    <property type="entry name" value="SEC-INDEPENDENT PROTEIN TRANSLOCASE PROTEIN TATC"/>
    <property type="match status" value="1"/>
</dbReference>
<keyword evidence="3 5" id="KW-1133">Transmembrane helix</keyword>
<evidence type="ECO:0000256" key="5">
    <source>
        <dbReference type="HAMAP-Rule" id="MF_00902"/>
    </source>
</evidence>
<keyword evidence="5" id="KW-0653">Protein transport</keyword>
<comment type="function">
    <text evidence="5">Part of the twin-arginine translocation (Tat) system that transports large folded proteins containing a characteristic twin-arginine motif in their signal peptide across membranes.</text>
</comment>
<comment type="similarity">
    <text evidence="5">Belongs to the TatC family.</text>
</comment>
<dbReference type="Proteomes" id="UP000319280">
    <property type="component" value="Unassembled WGS sequence"/>
</dbReference>
<dbReference type="PRINTS" id="PR01840">
    <property type="entry name" value="TATCFAMILY"/>
</dbReference>
<feature type="transmembrane region" description="Helical" evidence="5">
    <location>
        <begin position="67"/>
        <end position="91"/>
    </location>
</feature>
<protein>
    <recommendedName>
        <fullName evidence="5">Sec-independent protein translocase protein TatC</fullName>
    </recommendedName>
</protein>
<feature type="transmembrane region" description="Helical" evidence="5">
    <location>
        <begin position="217"/>
        <end position="236"/>
    </location>
</feature>
<keyword evidence="7" id="KW-1185">Reference proteome</keyword>
<accession>A0A549YJD6</accession>
<dbReference type="EMBL" id="VJMZ01000001">
    <property type="protein sequence ID" value="TRM11974.1"/>
    <property type="molecule type" value="Genomic_DNA"/>
</dbReference>
<evidence type="ECO:0000256" key="2">
    <source>
        <dbReference type="ARBA" id="ARBA00022692"/>
    </source>
</evidence>